<evidence type="ECO:0000256" key="6">
    <source>
        <dbReference type="ARBA" id="ARBA00022927"/>
    </source>
</evidence>
<keyword evidence="3" id="KW-0813">Transport</keyword>
<feature type="region of interest" description="Disordered" evidence="11">
    <location>
        <begin position="223"/>
        <end position="256"/>
    </location>
</feature>
<protein>
    <recommendedName>
        <fullName evidence="12">PX domain-containing protein</fullName>
    </recommendedName>
</protein>
<feature type="domain" description="PX" evidence="12">
    <location>
        <begin position="91"/>
        <end position="208"/>
    </location>
</feature>
<feature type="compositionally biased region" description="Polar residues" evidence="11">
    <location>
        <begin position="26"/>
        <end position="36"/>
    </location>
</feature>
<dbReference type="InterPro" id="IPR001683">
    <property type="entry name" value="PX_dom"/>
</dbReference>
<sequence length="762" mass="85997">MNLYAHDLTLLDFNINFSDPVFDSLTRPSQRSSPDSISVDGSPPMSNPSPPRYRHDGSSPLPLGMDWSPPPRKWDGRDSIWPHDPCTGWSYCVTIPSWVVIPKSRGSDPVVFYRVQVGIQSPEAITTTRTILRRFNDFLKLLSELQKAFPKKNLPPAPPKRLLRMKSRMLLEERRCALEDWMEKLLSDIDLSRSVLVATFLELEASVRSAFYDSNQQISDANASGSGMFPSLQLQPNSDYGSDTAYERSELGTPRHGTDNFSDLGMENFTSDHDITGTIETAGKYGMSDNGSGTLVGDFILKSFERFSKHRMLLNRDNSVTEKDKVSEGTLRAANNHGDGMQLLSDVEDCKLAGHVRRLSTESVGSDVSSVRHSEISNLGVANSFGDGSTDILEGAEAARTMDALVKPDLQVSSDLVVALPLEEQHKMNRVLTTMRRRLAAARTDMEDLIARLNQEAAVRQYLTTKIKDLEVELETTKQNSKESLQQAVLIERERFTQTQWDIEELRSKCLELELKLKSEQDEKLLIASTKASIDQENEMLLQALDVAREQFENLQKHHEESEAKSKADIKLLVKEVKSLRGSQSELKQELSQLMKEKIEVERVLQKEKQRREYVNSANTKLLHECEILRNRLQECSVNFLVEEEDKLIMDTSSPSDAIDLLTTSDNRIGLLLAEAQLLAQDVENALVAEGRSQNSNNGDTRTKDDELRKMLTDIFIDNATLRMQVNSVIRCALNNSEKSEQDEEEEEAPLRKTVLSKFLER</sequence>
<dbReference type="InterPro" id="IPR036871">
    <property type="entry name" value="PX_dom_sf"/>
</dbReference>
<evidence type="ECO:0000313" key="14">
    <source>
        <dbReference type="Proteomes" id="UP001168098"/>
    </source>
</evidence>
<proteinExistence type="predicted"/>
<evidence type="ECO:0000256" key="5">
    <source>
        <dbReference type="ARBA" id="ARBA00022753"/>
    </source>
</evidence>
<feature type="compositionally biased region" description="Polar residues" evidence="11">
    <location>
        <begin position="232"/>
        <end position="241"/>
    </location>
</feature>
<comment type="caution">
    <text evidence="13">The sequence shown here is derived from an EMBL/GenBank/DDBJ whole genome shotgun (WGS) entry which is preliminary data.</text>
</comment>
<dbReference type="GO" id="GO:0035091">
    <property type="term" value="F:phosphatidylinositol binding"/>
    <property type="evidence" value="ECO:0007669"/>
    <property type="project" value="InterPro"/>
</dbReference>
<reference evidence="13 14" key="1">
    <citation type="journal article" date="2023" name="BMC Biotechnol.">
        <title>Vitis rotundifolia cv Carlos genome sequencing.</title>
        <authorList>
            <person name="Huff M."/>
            <person name="Hulse-Kemp A."/>
            <person name="Scheffler B."/>
            <person name="Youngblood R."/>
            <person name="Simpson S."/>
            <person name="Babiker E."/>
            <person name="Staton M."/>
        </authorList>
    </citation>
    <scope>NUCLEOTIDE SEQUENCE [LARGE SCALE GENOMIC DNA]</scope>
    <source>
        <tissue evidence="13">Leaf</tissue>
    </source>
</reference>
<evidence type="ECO:0000256" key="7">
    <source>
        <dbReference type="ARBA" id="ARBA00023054"/>
    </source>
</evidence>
<evidence type="ECO:0000256" key="4">
    <source>
        <dbReference type="ARBA" id="ARBA00022490"/>
    </source>
</evidence>
<keyword evidence="6" id="KW-0653">Protein transport</keyword>
<evidence type="ECO:0000256" key="1">
    <source>
        <dbReference type="ARBA" id="ARBA00004481"/>
    </source>
</evidence>
<dbReference type="AlphaFoldDB" id="A0AA38ZPT0"/>
<evidence type="ECO:0000259" key="12">
    <source>
        <dbReference type="PROSITE" id="PS50195"/>
    </source>
</evidence>
<evidence type="ECO:0000256" key="2">
    <source>
        <dbReference type="ARBA" id="ARBA00004514"/>
    </source>
</evidence>
<dbReference type="SUPFAM" id="SSF64268">
    <property type="entry name" value="PX domain"/>
    <property type="match status" value="1"/>
</dbReference>
<dbReference type="GO" id="GO:0005829">
    <property type="term" value="C:cytosol"/>
    <property type="evidence" value="ECO:0007669"/>
    <property type="project" value="UniProtKB-SubCell"/>
</dbReference>
<dbReference type="SMART" id="SM00312">
    <property type="entry name" value="PX"/>
    <property type="match status" value="1"/>
</dbReference>
<dbReference type="Proteomes" id="UP001168098">
    <property type="component" value="Unassembled WGS sequence"/>
</dbReference>
<gene>
    <name evidence="13" type="ORF">PVL29_011685</name>
</gene>
<dbReference type="GO" id="GO:0010008">
    <property type="term" value="C:endosome membrane"/>
    <property type="evidence" value="ECO:0007669"/>
    <property type="project" value="UniProtKB-SubCell"/>
</dbReference>
<dbReference type="PROSITE" id="PS50195">
    <property type="entry name" value="PX"/>
    <property type="match status" value="1"/>
</dbReference>
<keyword evidence="7 10" id="KW-0175">Coiled coil</keyword>
<keyword evidence="4" id="KW-0963">Cytoplasm</keyword>
<evidence type="ECO:0000256" key="11">
    <source>
        <dbReference type="SAM" id="MobiDB-lite"/>
    </source>
</evidence>
<dbReference type="EMBL" id="JARBHA010000009">
    <property type="protein sequence ID" value="KAJ9692720.1"/>
    <property type="molecule type" value="Genomic_DNA"/>
</dbReference>
<feature type="region of interest" description="Disordered" evidence="11">
    <location>
        <begin position="25"/>
        <end position="68"/>
    </location>
</feature>
<accession>A0AA38ZPT0</accession>
<keyword evidence="14" id="KW-1185">Reference proteome</keyword>
<evidence type="ECO:0000256" key="8">
    <source>
        <dbReference type="ARBA" id="ARBA00023136"/>
    </source>
</evidence>
<comment type="subcellular location">
    <subcellularLocation>
        <location evidence="2">Cytoplasm</location>
        <location evidence="2">Cytosol</location>
    </subcellularLocation>
    <subcellularLocation>
        <location evidence="1">Endosome membrane</location>
        <topology evidence="1">Peripheral membrane protein</topology>
    </subcellularLocation>
</comment>
<dbReference type="Gene3D" id="3.30.1520.10">
    <property type="entry name" value="Phox-like domain"/>
    <property type="match status" value="1"/>
</dbReference>
<dbReference type="PANTHER" id="PTHR46856:SF3">
    <property type="entry name" value="PX DOMAIN-CONTAINING PROTEIN EREX"/>
    <property type="match status" value="1"/>
</dbReference>
<dbReference type="Pfam" id="PF00787">
    <property type="entry name" value="PX"/>
    <property type="match status" value="1"/>
</dbReference>
<keyword evidence="8" id="KW-0472">Membrane</keyword>
<dbReference type="GO" id="GO:0015031">
    <property type="term" value="P:protein transport"/>
    <property type="evidence" value="ECO:0007669"/>
    <property type="project" value="UniProtKB-KW"/>
</dbReference>
<dbReference type="InterPro" id="IPR044588">
    <property type="entry name" value="EREX-like"/>
</dbReference>
<evidence type="ECO:0000256" key="10">
    <source>
        <dbReference type="SAM" id="Coils"/>
    </source>
</evidence>
<feature type="region of interest" description="Disordered" evidence="11">
    <location>
        <begin position="737"/>
        <end position="762"/>
    </location>
</feature>
<keyword evidence="5" id="KW-0967">Endosome</keyword>
<name>A0AA38ZPT0_VITRO</name>
<dbReference type="PANTHER" id="PTHR46856">
    <property type="entry name" value="PX DOMAIN-CONTAINING PROTEIN EREL1-RELATED"/>
    <property type="match status" value="1"/>
</dbReference>
<evidence type="ECO:0000313" key="13">
    <source>
        <dbReference type="EMBL" id="KAJ9692720.1"/>
    </source>
</evidence>
<comment type="function">
    <text evidence="9">Acts as an effector of RABF2A and RABF2B. Involved in vacuolar transport of storage proteins. Regulates membrane trafficking to protein storage vacuoles (PSVs). Binds specifically to phosphatidylinositol 3-monophosphate (PtdIns3P).</text>
</comment>
<dbReference type="FunFam" id="3.30.1520.10:FF:000060">
    <property type="entry name" value="Phox (PX) domain-containing protein"/>
    <property type="match status" value="1"/>
</dbReference>
<evidence type="ECO:0000256" key="3">
    <source>
        <dbReference type="ARBA" id="ARBA00022448"/>
    </source>
</evidence>
<organism evidence="13 14">
    <name type="scientific">Vitis rotundifolia</name>
    <name type="common">Muscadine grape</name>
    <dbReference type="NCBI Taxonomy" id="103349"/>
    <lineage>
        <taxon>Eukaryota</taxon>
        <taxon>Viridiplantae</taxon>
        <taxon>Streptophyta</taxon>
        <taxon>Embryophyta</taxon>
        <taxon>Tracheophyta</taxon>
        <taxon>Spermatophyta</taxon>
        <taxon>Magnoliopsida</taxon>
        <taxon>eudicotyledons</taxon>
        <taxon>Gunneridae</taxon>
        <taxon>Pentapetalae</taxon>
        <taxon>rosids</taxon>
        <taxon>Vitales</taxon>
        <taxon>Vitaceae</taxon>
        <taxon>Viteae</taxon>
        <taxon>Vitis</taxon>
    </lineage>
</organism>
<evidence type="ECO:0000256" key="9">
    <source>
        <dbReference type="ARBA" id="ARBA00055681"/>
    </source>
</evidence>
<feature type="coiled-coil region" evidence="10">
    <location>
        <begin position="432"/>
        <end position="611"/>
    </location>
</feature>